<gene>
    <name evidence="1" type="ordered locus">MTR_7g104280</name>
</gene>
<reference evidence="1 3" key="2">
    <citation type="journal article" date="2014" name="BMC Genomics">
        <title>An improved genome release (version Mt4.0) for the model legume Medicago truncatula.</title>
        <authorList>
            <person name="Tang H."/>
            <person name="Krishnakumar V."/>
            <person name="Bidwell S."/>
            <person name="Rosen B."/>
            <person name="Chan A."/>
            <person name="Zhou S."/>
            <person name="Gentzbittel L."/>
            <person name="Childs K.L."/>
            <person name="Yandell M."/>
            <person name="Gundlach H."/>
            <person name="Mayer K.F."/>
            <person name="Schwartz D.C."/>
            <person name="Town C.D."/>
        </authorList>
    </citation>
    <scope>GENOME REANNOTATION</scope>
    <source>
        <strain evidence="2 3">cv. Jemalong A17</strain>
    </source>
</reference>
<proteinExistence type="predicted"/>
<accession>G7L610</accession>
<dbReference type="HOGENOM" id="CLU_3053446_0_0_1"/>
<reference evidence="2" key="3">
    <citation type="submission" date="2015-04" db="UniProtKB">
        <authorList>
            <consortium name="EnsemblPlants"/>
        </authorList>
    </citation>
    <scope>IDENTIFICATION</scope>
    <source>
        <strain evidence="2">cv. Jemalong A17</strain>
    </source>
</reference>
<evidence type="ECO:0000313" key="2">
    <source>
        <dbReference type="EnsemblPlants" id="AES82007"/>
    </source>
</evidence>
<organism evidence="1 3">
    <name type="scientific">Medicago truncatula</name>
    <name type="common">Barrel medic</name>
    <name type="synonym">Medicago tribuloides</name>
    <dbReference type="NCBI Taxonomy" id="3880"/>
    <lineage>
        <taxon>Eukaryota</taxon>
        <taxon>Viridiplantae</taxon>
        <taxon>Streptophyta</taxon>
        <taxon>Embryophyta</taxon>
        <taxon>Tracheophyta</taxon>
        <taxon>Spermatophyta</taxon>
        <taxon>Magnoliopsida</taxon>
        <taxon>eudicotyledons</taxon>
        <taxon>Gunneridae</taxon>
        <taxon>Pentapetalae</taxon>
        <taxon>rosids</taxon>
        <taxon>fabids</taxon>
        <taxon>Fabales</taxon>
        <taxon>Fabaceae</taxon>
        <taxon>Papilionoideae</taxon>
        <taxon>50 kb inversion clade</taxon>
        <taxon>NPAAA clade</taxon>
        <taxon>Hologalegina</taxon>
        <taxon>IRL clade</taxon>
        <taxon>Trifolieae</taxon>
        <taxon>Medicago</taxon>
    </lineage>
</organism>
<keyword evidence="3" id="KW-1185">Reference proteome</keyword>
<dbReference type="PaxDb" id="3880-AES82007"/>
<dbReference type="AlphaFoldDB" id="G7L610"/>
<dbReference type="EMBL" id="CM001223">
    <property type="protein sequence ID" value="AES82007.1"/>
    <property type="molecule type" value="Genomic_DNA"/>
</dbReference>
<name>G7L610_MEDTR</name>
<dbReference type="Proteomes" id="UP000002051">
    <property type="component" value="Unassembled WGS sequence"/>
</dbReference>
<evidence type="ECO:0000313" key="3">
    <source>
        <dbReference type="Proteomes" id="UP000002051"/>
    </source>
</evidence>
<protein>
    <submittedName>
        <fullName evidence="1 2">Uncharacterized protein</fullName>
    </submittedName>
</protein>
<sequence>MSVVRSDVIIEIRTSMPPLMYSCEEDGDLCVFPVCDEGHDGGGTGRTNTQRRRR</sequence>
<evidence type="ECO:0000313" key="1">
    <source>
        <dbReference type="EMBL" id="AES82007.1"/>
    </source>
</evidence>
<reference evidence="1 3" key="1">
    <citation type="journal article" date="2011" name="Nature">
        <title>The Medicago genome provides insight into the evolution of rhizobial symbioses.</title>
        <authorList>
            <person name="Young N.D."/>
            <person name="Debelle F."/>
            <person name="Oldroyd G.E."/>
            <person name="Geurts R."/>
            <person name="Cannon S.B."/>
            <person name="Udvardi M.K."/>
            <person name="Benedito V.A."/>
            <person name="Mayer K.F."/>
            <person name="Gouzy J."/>
            <person name="Schoof H."/>
            <person name="Van de Peer Y."/>
            <person name="Proost S."/>
            <person name="Cook D.R."/>
            <person name="Meyers B.C."/>
            <person name="Spannagl M."/>
            <person name="Cheung F."/>
            <person name="De Mita S."/>
            <person name="Krishnakumar V."/>
            <person name="Gundlach H."/>
            <person name="Zhou S."/>
            <person name="Mudge J."/>
            <person name="Bharti A.K."/>
            <person name="Murray J.D."/>
            <person name="Naoumkina M.A."/>
            <person name="Rosen B."/>
            <person name="Silverstein K.A."/>
            <person name="Tang H."/>
            <person name="Rombauts S."/>
            <person name="Zhao P.X."/>
            <person name="Zhou P."/>
            <person name="Barbe V."/>
            <person name="Bardou P."/>
            <person name="Bechner M."/>
            <person name="Bellec A."/>
            <person name="Berger A."/>
            <person name="Berges H."/>
            <person name="Bidwell S."/>
            <person name="Bisseling T."/>
            <person name="Choisne N."/>
            <person name="Couloux A."/>
            <person name="Denny R."/>
            <person name="Deshpande S."/>
            <person name="Dai X."/>
            <person name="Doyle J.J."/>
            <person name="Dudez A.M."/>
            <person name="Farmer A.D."/>
            <person name="Fouteau S."/>
            <person name="Franken C."/>
            <person name="Gibelin C."/>
            <person name="Gish J."/>
            <person name="Goldstein S."/>
            <person name="Gonzalez A.J."/>
            <person name="Green P.J."/>
            <person name="Hallab A."/>
            <person name="Hartog M."/>
            <person name="Hua A."/>
            <person name="Humphray S.J."/>
            <person name="Jeong D.H."/>
            <person name="Jing Y."/>
            <person name="Jocker A."/>
            <person name="Kenton S.M."/>
            <person name="Kim D.J."/>
            <person name="Klee K."/>
            <person name="Lai H."/>
            <person name="Lang C."/>
            <person name="Lin S."/>
            <person name="Macmil S.L."/>
            <person name="Magdelenat G."/>
            <person name="Matthews L."/>
            <person name="McCorrison J."/>
            <person name="Monaghan E.L."/>
            <person name="Mun J.H."/>
            <person name="Najar F.Z."/>
            <person name="Nicholson C."/>
            <person name="Noirot C."/>
            <person name="O'Bleness M."/>
            <person name="Paule C.R."/>
            <person name="Poulain J."/>
            <person name="Prion F."/>
            <person name="Qin B."/>
            <person name="Qu C."/>
            <person name="Retzel E.F."/>
            <person name="Riddle C."/>
            <person name="Sallet E."/>
            <person name="Samain S."/>
            <person name="Samson N."/>
            <person name="Sanders I."/>
            <person name="Saurat O."/>
            <person name="Scarpelli C."/>
            <person name="Schiex T."/>
            <person name="Segurens B."/>
            <person name="Severin A.J."/>
            <person name="Sherrier D.J."/>
            <person name="Shi R."/>
            <person name="Sims S."/>
            <person name="Singer S.R."/>
            <person name="Sinharoy S."/>
            <person name="Sterck L."/>
            <person name="Viollet A."/>
            <person name="Wang B.B."/>
            <person name="Wang K."/>
            <person name="Wang M."/>
            <person name="Wang X."/>
            <person name="Warfsmann J."/>
            <person name="Weissenbach J."/>
            <person name="White D.D."/>
            <person name="White J.D."/>
            <person name="Wiley G.B."/>
            <person name="Wincker P."/>
            <person name="Xing Y."/>
            <person name="Yang L."/>
            <person name="Yao Z."/>
            <person name="Ying F."/>
            <person name="Zhai J."/>
            <person name="Zhou L."/>
            <person name="Zuber A."/>
            <person name="Denarie J."/>
            <person name="Dixon R.A."/>
            <person name="May G.D."/>
            <person name="Schwartz D.C."/>
            <person name="Rogers J."/>
            <person name="Quetier F."/>
            <person name="Town C.D."/>
            <person name="Roe B.A."/>
        </authorList>
    </citation>
    <scope>NUCLEOTIDE SEQUENCE [LARGE SCALE GENOMIC DNA]</scope>
    <source>
        <strain evidence="1">A17</strain>
        <strain evidence="2 3">cv. Jemalong A17</strain>
    </source>
</reference>
<dbReference type="EnsemblPlants" id="AES82007">
    <property type="protein sequence ID" value="AES82007"/>
    <property type="gene ID" value="MTR_7g104280"/>
</dbReference>